<proteinExistence type="predicted"/>
<evidence type="ECO:0000256" key="1">
    <source>
        <dbReference type="SAM" id="Phobius"/>
    </source>
</evidence>
<feature type="transmembrane region" description="Helical" evidence="1">
    <location>
        <begin position="57"/>
        <end position="77"/>
    </location>
</feature>
<keyword evidence="1" id="KW-0812">Transmembrane</keyword>
<organism evidence="3 4">
    <name type="scientific">Nesterenkonia sedimenti</name>
    <dbReference type="NCBI Taxonomy" id="1463632"/>
    <lineage>
        <taxon>Bacteria</taxon>
        <taxon>Bacillati</taxon>
        <taxon>Actinomycetota</taxon>
        <taxon>Actinomycetes</taxon>
        <taxon>Micrococcales</taxon>
        <taxon>Micrococcaceae</taxon>
        <taxon>Nesterenkonia</taxon>
    </lineage>
</organism>
<comment type="caution">
    <text evidence="3">The sequence shown here is derived from an EMBL/GenBank/DDBJ whole genome shotgun (WGS) entry which is preliminary data.</text>
</comment>
<keyword evidence="1" id="KW-0472">Membrane</keyword>
<evidence type="ECO:0000313" key="3">
    <source>
        <dbReference type="EMBL" id="NLS10851.1"/>
    </source>
</evidence>
<accession>A0A7X8TL94</accession>
<evidence type="ECO:0000259" key="2">
    <source>
        <dbReference type="Pfam" id="PF13559"/>
    </source>
</evidence>
<reference evidence="3 4" key="1">
    <citation type="submission" date="2020-04" db="EMBL/GenBank/DDBJ databases">
        <title>Nesterenkonia sp. nov., isolated from marine sediment.</title>
        <authorList>
            <person name="Zhang G."/>
        </authorList>
    </citation>
    <scope>NUCLEOTIDE SEQUENCE [LARGE SCALE GENOMIC DNA]</scope>
    <source>
        <strain evidence="3 4">MY13</strain>
    </source>
</reference>
<keyword evidence="4" id="KW-1185">Reference proteome</keyword>
<dbReference type="AlphaFoldDB" id="A0A7X8TL94"/>
<dbReference type="Pfam" id="PF13559">
    <property type="entry name" value="DUF4129"/>
    <property type="match status" value="1"/>
</dbReference>
<sequence>MSAQVYDRDSARSLLEDELADAQYQRELAGPLRDLIDSVLEWLEGSALSLGPVTVQWGPILVAALVVAAALLVILLVRPRMQRGRRSEPAVSIEAGMTAADLRNRAAAHATAGRYDDAARDSFRAIVRTAEEQFVLSPQDGRTASEIATALTTAYPREAGGLREAAELFNQSVYARRPLQQGHFHRLSELDLRLAGQAPSASAVASSLGSRL</sequence>
<dbReference type="InterPro" id="IPR025403">
    <property type="entry name" value="TgpA-like_C"/>
</dbReference>
<gene>
    <name evidence="3" type="ORF">HGQ17_12780</name>
</gene>
<name>A0A7X8TL94_9MICC</name>
<dbReference type="EMBL" id="JABAHY010000016">
    <property type="protein sequence ID" value="NLS10851.1"/>
    <property type="molecule type" value="Genomic_DNA"/>
</dbReference>
<dbReference type="RefSeq" id="WP_168888339.1">
    <property type="nucleotide sequence ID" value="NZ_JABAHY010000016.1"/>
</dbReference>
<evidence type="ECO:0000313" key="4">
    <source>
        <dbReference type="Proteomes" id="UP000523139"/>
    </source>
</evidence>
<protein>
    <submittedName>
        <fullName evidence="3">DUF4129 domain-containing protein</fullName>
    </submittedName>
</protein>
<feature type="domain" description="Protein-glutamine gamma-glutamyltransferase-like C-terminal" evidence="2">
    <location>
        <begin position="123"/>
        <end position="190"/>
    </location>
</feature>
<keyword evidence="1" id="KW-1133">Transmembrane helix</keyword>
<dbReference type="Proteomes" id="UP000523139">
    <property type="component" value="Unassembled WGS sequence"/>
</dbReference>